<evidence type="ECO:0000313" key="2">
    <source>
        <dbReference type="Proteomes" id="UP001156870"/>
    </source>
</evidence>
<sequence>MIAAMGFLSSIFNRKPKERFSKPDLDSAPHVKIDFSGIQIEFLDAPHNAHFPIHDKPRDLDIYDEYGHDFICDENYRYRKIYVTGCDFVDRLQKEHAGGLIIESTLVDYGSHYCKETNTHSLCNRLNFFTPNDLFDWILDDCHNMWGKQNGASKIGDLGDGTYVYPISSDELSITLHNGCPCVKAYIDYVGMAPEFVYFFPISKRHLIVLEMKCEAYIFYDFYDPTLPLEAYSYEVMERFMKDFKITLSDRSKKELAAARPSIMDEVVE</sequence>
<keyword evidence="2" id="KW-1185">Reference proteome</keyword>
<dbReference type="AlphaFoldDB" id="A0AA37WLX6"/>
<accession>A0AA37WLX6</accession>
<evidence type="ECO:0000313" key="1">
    <source>
        <dbReference type="EMBL" id="GLS26554.1"/>
    </source>
</evidence>
<reference evidence="1 2" key="1">
    <citation type="journal article" date="2014" name="Int. J. Syst. Evol. Microbiol.">
        <title>Complete genome sequence of Corynebacterium casei LMG S-19264T (=DSM 44701T), isolated from a smear-ripened cheese.</title>
        <authorList>
            <consortium name="US DOE Joint Genome Institute (JGI-PGF)"/>
            <person name="Walter F."/>
            <person name="Albersmeier A."/>
            <person name="Kalinowski J."/>
            <person name="Ruckert C."/>
        </authorList>
    </citation>
    <scope>NUCLEOTIDE SEQUENCE [LARGE SCALE GENOMIC DNA]</scope>
    <source>
        <strain evidence="1 2">NBRC 110095</strain>
    </source>
</reference>
<organism evidence="1 2">
    <name type="scientific">Marinibactrum halimedae</name>
    <dbReference type="NCBI Taxonomy" id="1444977"/>
    <lineage>
        <taxon>Bacteria</taxon>
        <taxon>Pseudomonadati</taxon>
        <taxon>Pseudomonadota</taxon>
        <taxon>Gammaproteobacteria</taxon>
        <taxon>Cellvibrionales</taxon>
        <taxon>Cellvibrionaceae</taxon>
        <taxon>Marinibactrum</taxon>
    </lineage>
</organism>
<gene>
    <name evidence="1" type="ORF">GCM10007877_22700</name>
</gene>
<dbReference type="EMBL" id="BSPD01000056">
    <property type="protein sequence ID" value="GLS26554.1"/>
    <property type="molecule type" value="Genomic_DNA"/>
</dbReference>
<proteinExistence type="predicted"/>
<dbReference type="Proteomes" id="UP001156870">
    <property type="component" value="Unassembled WGS sequence"/>
</dbReference>
<comment type="caution">
    <text evidence="1">The sequence shown here is derived from an EMBL/GenBank/DDBJ whole genome shotgun (WGS) entry which is preliminary data.</text>
</comment>
<name>A0AA37WLX6_9GAMM</name>
<protein>
    <submittedName>
        <fullName evidence="1">Uncharacterized protein</fullName>
    </submittedName>
</protein>
<dbReference type="RefSeq" id="WP_232593172.1">
    <property type="nucleotide sequence ID" value="NZ_BSPD01000056.1"/>
</dbReference>